<dbReference type="EMBL" id="JBBWUH010000005">
    <property type="protein sequence ID" value="KAK8167085.1"/>
    <property type="molecule type" value="Genomic_DNA"/>
</dbReference>
<reference evidence="2 3" key="1">
    <citation type="journal article" date="2022" name="G3 (Bethesda)">
        <title>Enemy or ally: a genomic approach to elucidate the lifestyle of Phyllosticta citrichinaensis.</title>
        <authorList>
            <person name="Buijs V.A."/>
            <person name="Groenewald J.Z."/>
            <person name="Haridas S."/>
            <person name="LaButti K.M."/>
            <person name="Lipzen A."/>
            <person name="Martin F.M."/>
            <person name="Barry K."/>
            <person name="Grigoriev I.V."/>
            <person name="Crous P.W."/>
            <person name="Seidl M.F."/>
        </authorList>
    </citation>
    <scope>NUCLEOTIDE SEQUENCE [LARGE SCALE GENOMIC DNA]</scope>
    <source>
        <strain evidence="2 3">CBS 129764</strain>
    </source>
</reference>
<keyword evidence="3" id="KW-1185">Reference proteome</keyword>
<gene>
    <name evidence="2" type="ORF">IWX90DRAFT_415416</name>
</gene>
<feature type="region of interest" description="Disordered" evidence="1">
    <location>
        <begin position="45"/>
        <end position="100"/>
    </location>
</feature>
<evidence type="ECO:0000313" key="2">
    <source>
        <dbReference type="EMBL" id="KAK8167085.1"/>
    </source>
</evidence>
<evidence type="ECO:0000313" key="3">
    <source>
        <dbReference type="Proteomes" id="UP001456524"/>
    </source>
</evidence>
<evidence type="ECO:0000256" key="1">
    <source>
        <dbReference type="SAM" id="MobiDB-lite"/>
    </source>
</evidence>
<name>A0ABR1XV01_9PEZI</name>
<organism evidence="2 3">
    <name type="scientific">Phyllosticta citrichinensis</name>
    <dbReference type="NCBI Taxonomy" id="1130410"/>
    <lineage>
        <taxon>Eukaryota</taxon>
        <taxon>Fungi</taxon>
        <taxon>Dikarya</taxon>
        <taxon>Ascomycota</taxon>
        <taxon>Pezizomycotina</taxon>
        <taxon>Dothideomycetes</taxon>
        <taxon>Dothideomycetes incertae sedis</taxon>
        <taxon>Botryosphaeriales</taxon>
        <taxon>Phyllostictaceae</taxon>
        <taxon>Phyllosticta</taxon>
    </lineage>
</organism>
<sequence length="231" mass="25465">MIGQSVNNNLRDSNFREARRNFPNAPTYLHIAIDDASSASSRILQRLRSKRSNCQRDLPKSKMGQTSERLSDDSARSVVSPARVPKQSRSRQPAAPTTSAIANLFDPKESAAALTWWRVYGSQIPKSSASADGRAKAASAFAMQQQECMRAALARMQSELYELVQHAVAVHDSLPGTQFESEIGRNVAERDGQLKALNTTMWLCFAFLMYLRKGGGVPVDEEVEVDVGSDM</sequence>
<protein>
    <submittedName>
        <fullName evidence="2">Uncharacterized protein</fullName>
    </submittedName>
</protein>
<proteinExistence type="predicted"/>
<comment type="caution">
    <text evidence="2">The sequence shown here is derived from an EMBL/GenBank/DDBJ whole genome shotgun (WGS) entry which is preliminary data.</text>
</comment>
<dbReference type="Proteomes" id="UP001456524">
    <property type="component" value="Unassembled WGS sequence"/>
</dbReference>
<accession>A0ABR1XV01</accession>